<proteinExistence type="predicted"/>
<reference evidence="2" key="1">
    <citation type="journal article" date="2024" name="Proc. Natl. Acad. Sci. U.S.A.">
        <title>Extraordinary preservation of gene collinearity over three hundred million years revealed in homosporous lycophytes.</title>
        <authorList>
            <person name="Li C."/>
            <person name="Wickell D."/>
            <person name="Kuo L.Y."/>
            <person name="Chen X."/>
            <person name="Nie B."/>
            <person name="Liao X."/>
            <person name="Peng D."/>
            <person name="Ji J."/>
            <person name="Jenkins J."/>
            <person name="Williams M."/>
            <person name="Shu S."/>
            <person name="Plott C."/>
            <person name="Barry K."/>
            <person name="Rajasekar S."/>
            <person name="Grimwood J."/>
            <person name="Han X."/>
            <person name="Sun S."/>
            <person name="Hou Z."/>
            <person name="He W."/>
            <person name="Dai G."/>
            <person name="Sun C."/>
            <person name="Schmutz J."/>
            <person name="Leebens-Mack J.H."/>
            <person name="Li F.W."/>
            <person name="Wang L."/>
        </authorList>
    </citation>
    <scope>NUCLEOTIDE SEQUENCE [LARGE SCALE GENOMIC DNA]</scope>
    <source>
        <strain evidence="2">cv. PW_Plant_1</strain>
    </source>
</reference>
<name>A0ACC2C4I7_DIPCM</name>
<evidence type="ECO:0000313" key="2">
    <source>
        <dbReference type="Proteomes" id="UP001162992"/>
    </source>
</evidence>
<organism evidence="1 2">
    <name type="scientific">Diphasiastrum complanatum</name>
    <name type="common">Issler's clubmoss</name>
    <name type="synonym">Lycopodium complanatum</name>
    <dbReference type="NCBI Taxonomy" id="34168"/>
    <lineage>
        <taxon>Eukaryota</taxon>
        <taxon>Viridiplantae</taxon>
        <taxon>Streptophyta</taxon>
        <taxon>Embryophyta</taxon>
        <taxon>Tracheophyta</taxon>
        <taxon>Lycopodiopsida</taxon>
        <taxon>Lycopodiales</taxon>
        <taxon>Lycopodiaceae</taxon>
        <taxon>Lycopodioideae</taxon>
        <taxon>Diphasiastrum</taxon>
    </lineage>
</organism>
<accession>A0ACC2C4I7</accession>
<gene>
    <name evidence="1" type="ORF">O6H91_12G087300</name>
</gene>
<keyword evidence="2" id="KW-1185">Reference proteome</keyword>
<sequence length="246" mass="26431">MAPLLLLASAPRLPPPPHHRKPVPTSSSSPPFLLLPFRPASSTNSFRFSLLHPSRAALTSQDGSTASASTSKSHTPLPHPLSSSFGSRKRFHTLVAEALIGCVLVAITVAPLLQAEIPVAAAEIEEAKNLGSSVAAAFVERTAKEPANALSVPTWTIHVASVAEWVTAMVLVWQYGQITGNESWKGLSWGMVPLLGGAMCACTWHFYYNAESLEVLVVMQSALTFIGNFTLWIAAFRIYKSVQEKA</sequence>
<protein>
    <submittedName>
        <fullName evidence="1">Uncharacterized protein</fullName>
    </submittedName>
</protein>
<dbReference type="Proteomes" id="UP001162992">
    <property type="component" value="Chromosome 12"/>
</dbReference>
<comment type="caution">
    <text evidence="1">The sequence shown here is derived from an EMBL/GenBank/DDBJ whole genome shotgun (WGS) entry which is preliminary data.</text>
</comment>
<evidence type="ECO:0000313" key="1">
    <source>
        <dbReference type="EMBL" id="KAJ7536896.1"/>
    </source>
</evidence>
<dbReference type="EMBL" id="CM055103">
    <property type="protein sequence ID" value="KAJ7536896.1"/>
    <property type="molecule type" value="Genomic_DNA"/>
</dbReference>